<keyword evidence="4" id="KW-1185">Reference proteome</keyword>
<dbReference type="RefSeq" id="WP_102521805.1">
    <property type="nucleotide sequence ID" value="NZ_LT960611.1"/>
</dbReference>
<protein>
    <recommendedName>
        <fullName evidence="5">ATPase involved in DNA repair</fullName>
    </recommendedName>
</protein>
<dbReference type="OrthoDB" id="5899712at2"/>
<evidence type="ECO:0000313" key="3">
    <source>
        <dbReference type="EMBL" id="SON49077.1"/>
    </source>
</evidence>
<accession>A0A2N8ZB19</accession>
<dbReference type="AlphaFoldDB" id="A0A2N8ZB19"/>
<evidence type="ECO:0000313" key="4">
    <source>
        <dbReference type="Proteomes" id="UP000235828"/>
    </source>
</evidence>
<gene>
    <name evidence="3" type="ORF">VTAP4600_A1098</name>
</gene>
<evidence type="ECO:0008006" key="5">
    <source>
        <dbReference type="Google" id="ProtNLM"/>
    </source>
</evidence>
<keyword evidence="2" id="KW-1133">Transmembrane helix</keyword>
<dbReference type="Proteomes" id="UP000235828">
    <property type="component" value="Chromosome A"/>
</dbReference>
<evidence type="ECO:0000256" key="2">
    <source>
        <dbReference type="SAM" id="Phobius"/>
    </source>
</evidence>
<name>A0A2N8ZB19_9VIBR</name>
<reference evidence="3 4" key="1">
    <citation type="submission" date="2017-10" db="EMBL/GenBank/DDBJ databases">
        <authorList>
            <person name="Banno H."/>
            <person name="Chua N.-H."/>
        </authorList>
    </citation>
    <scope>NUCLEOTIDE SEQUENCE [LARGE SCALE GENOMIC DNA]</scope>
    <source>
        <strain evidence="3">Vibrio tapetis CECT4600</strain>
    </source>
</reference>
<dbReference type="EMBL" id="LT960611">
    <property type="protein sequence ID" value="SON49077.1"/>
    <property type="molecule type" value="Genomic_DNA"/>
</dbReference>
<feature type="region of interest" description="Disordered" evidence="1">
    <location>
        <begin position="202"/>
        <end position="254"/>
    </location>
</feature>
<feature type="transmembrane region" description="Helical" evidence="2">
    <location>
        <begin position="6"/>
        <end position="26"/>
    </location>
</feature>
<evidence type="ECO:0000256" key="1">
    <source>
        <dbReference type="SAM" id="MobiDB-lite"/>
    </source>
</evidence>
<proteinExistence type="predicted"/>
<sequence length="254" mass="29110">MNIGLIIALVAILFVLVIGYNIMLQYRMKVETTKRQESTRHLAVIDATEDLIGNAHHMPYSKELLVCLNQRIMDALQAMFELDPKNKQLKSRIANMQTQIDQVKSNYEGGDANSFKVPSSDKQAIIMLKLVKRLRETIRSEHNKGRFDTQGYVAENARLEQIQVRINIENVIKRANDSVLRGQVGTAKQLLKKGIDALASKNDSYSSQAKEKLQGMLDDLEQKRQSKDAQDMMQREEKERNNDMDALFGEKKKW</sequence>
<organism evidence="3 4">
    <name type="scientific">Vibrio tapetis subsp. tapetis</name>
    <dbReference type="NCBI Taxonomy" id="1671868"/>
    <lineage>
        <taxon>Bacteria</taxon>
        <taxon>Pseudomonadati</taxon>
        <taxon>Pseudomonadota</taxon>
        <taxon>Gammaproteobacteria</taxon>
        <taxon>Vibrionales</taxon>
        <taxon>Vibrionaceae</taxon>
        <taxon>Vibrio</taxon>
    </lineage>
</organism>
<keyword evidence="2" id="KW-0472">Membrane</keyword>
<keyword evidence="2" id="KW-0812">Transmembrane</keyword>
<dbReference type="KEGG" id="vta:A1098"/>
<feature type="compositionally biased region" description="Basic and acidic residues" evidence="1">
    <location>
        <begin position="220"/>
        <end position="254"/>
    </location>
</feature>